<dbReference type="EMBL" id="CP097506">
    <property type="protein sequence ID" value="URD99281.1"/>
    <property type="molecule type" value="Genomic_DNA"/>
</dbReference>
<dbReference type="AlphaFoldDB" id="A0A9E7FQM4"/>
<evidence type="ECO:0000313" key="2">
    <source>
        <dbReference type="EMBL" id="URD99281.1"/>
    </source>
</evidence>
<sequence length="113" mass="12907">MVLLVLVKNRVSSSESTRLLPDRMILDTTPSLTPTRFLEPLLLGRLMLNDMGRNRSSDVQRDHWCTMYCEVTEANEMEDHGNEDKGWILIGILACFILVPNLSRFKICFGPLP</sequence>
<evidence type="ECO:0000313" key="3">
    <source>
        <dbReference type="Proteomes" id="UP001055439"/>
    </source>
</evidence>
<evidence type="ECO:0000313" key="1">
    <source>
        <dbReference type="EMBL" id="URD94351.1"/>
    </source>
</evidence>
<reference evidence="2" key="1">
    <citation type="submission" date="2022-05" db="EMBL/GenBank/DDBJ databases">
        <title>The Musa troglodytarum L. genome provides insights into the mechanism of non-climacteric behaviour and enrichment of carotenoids.</title>
        <authorList>
            <person name="Wang J."/>
        </authorList>
    </citation>
    <scope>NUCLEOTIDE SEQUENCE</scope>
    <source>
        <tissue evidence="2">Leaf</tissue>
    </source>
</reference>
<accession>A0A9E7FQM4</accession>
<proteinExistence type="predicted"/>
<keyword evidence="3" id="KW-1185">Reference proteome</keyword>
<gene>
    <name evidence="2" type="ORF">MUK42_07423</name>
    <name evidence="1" type="ORF">MUK42_37311</name>
</gene>
<dbReference type="Proteomes" id="UP001055439">
    <property type="component" value="Chromosome 4"/>
</dbReference>
<name>A0A9E7FQM4_9LILI</name>
<protein>
    <submittedName>
        <fullName evidence="2">Uncharacterized protein</fullName>
    </submittedName>
</protein>
<organism evidence="2 3">
    <name type="scientific">Musa troglodytarum</name>
    <name type="common">fe'i banana</name>
    <dbReference type="NCBI Taxonomy" id="320322"/>
    <lineage>
        <taxon>Eukaryota</taxon>
        <taxon>Viridiplantae</taxon>
        <taxon>Streptophyta</taxon>
        <taxon>Embryophyta</taxon>
        <taxon>Tracheophyta</taxon>
        <taxon>Spermatophyta</taxon>
        <taxon>Magnoliopsida</taxon>
        <taxon>Liliopsida</taxon>
        <taxon>Zingiberales</taxon>
        <taxon>Musaceae</taxon>
        <taxon>Musa</taxon>
    </lineage>
</organism>
<dbReference type="EMBL" id="CP097506">
    <property type="protein sequence ID" value="URD94351.1"/>
    <property type="molecule type" value="Genomic_DNA"/>
</dbReference>